<comment type="caution">
    <text evidence="1">The sequence shown here is derived from an EMBL/GenBank/DDBJ whole genome shotgun (WGS) entry which is preliminary data.</text>
</comment>
<protein>
    <submittedName>
        <fullName evidence="1">Uncharacterized protein</fullName>
    </submittedName>
</protein>
<keyword evidence="2" id="KW-1185">Reference proteome</keyword>
<proteinExistence type="predicted"/>
<sequence>MIDPLNPRTSKRPSLFSQSNPEFSGSFKVFRNDLGECGIHPAQQQFHLAQILCISSLIVVIVVHPHL</sequence>
<name>A0AAD4DGA2_9FUNG</name>
<organism evidence="1 2">
    <name type="scientific">Linnemannia exigua</name>
    <dbReference type="NCBI Taxonomy" id="604196"/>
    <lineage>
        <taxon>Eukaryota</taxon>
        <taxon>Fungi</taxon>
        <taxon>Fungi incertae sedis</taxon>
        <taxon>Mucoromycota</taxon>
        <taxon>Mortierellomycotina</taxon>
        <taxon>Mortierellomycetes</taxon>
        <taxon>Mortierellales</taxon>
        <taxon>Mortierellaceae</taxon>
        <taxon>Linnemannia</taxon>
    </lineage>
</organism>
<accession>A0AAD4DGA2</accession>
<evidence type="ECO:0000313" key="2">
    <source>
        <dbReference type="Proteomes" id="UP001194580"/>
    </source>
</evidence>
<dbReference type="Proteomes" id="UP001194580">
    <property type="component" value="Unassembled WGS sequence"/>
</dbReference>
<dbReference type="EMBL" id="JAAAIL010000281">
    <property type="protein sequence ID" value="KAG0277369.1"/>
    <property type="molecule type" value="Genomic_DNA"/>
</dbReference>
<evidence type="ECO:0000313" key="1">
    <source>
        <dbReference type="EMBL" id="KAG0277369.1"/>
    </source>
</evidence>
<gene>
    <name evidence="1" type="ORF">BGZ95_006050</name>
</gene>
<reference evidence="1" key="1">
    <citation type="journal article" date="2020" name="Fungal Divers.">
        <title>Resolving the Mortierellaceae phylogeny through synthesis of multi-gene phylogenetics and phylogenomics.</title>
        <authorList>
            <person name="Vandepol N."/>
            <person name="Liber J."/>
            <person name="Desiro A."/>
            <person name="Na H."/>
            <person name="Kennedy M."/>
            <person name="Barry K."/>
            <person name="Grigoriev I.V."/>
            <person name="Miller A.N."/>
            <person name="O'Donnell K."/>
            <person name="Stajich J.E."/>
            <person name="Bonito G."/>
        </authorList>
    </citation>
    <scope>NUCLEOTIDE SEQUENCE</scope>
    <source>
        <strain evidence="1">NRRL 28262</strain>
    </source>
</reference>
<dbReference type="AlphaFoldDB" id="A0AAD4DGA2"/>